<reference evidence="1 2" key="1">
    <citation type="submission" date="2012-09" db="EMBL/GenBank/DDBJ databases">
        <title>Genome Sequence of alkane-degrading Bacterium Alcanivorax sp. 6-D-6.</title>
        <authorList>
            <person name="Lai Q."/>
            <person name="Shao Z."/>
        </authorList>
    </citation>
    <scope>NUCLEOTIDE SEQUENCE [LARGE SCALE GENOMIC DNA]</scope>
    <source>
        <strain evidence="1 2">6-D-6</strain>
    </source>
</reference>
<gene>
    <name evidence="1" type="ORF">A6D6_03428</name>
</gene>
<dbReference type="SUPFAM" id="SSF160631">
    <property type="entry name" value="SMI1/KNR4-like"/>
    <property type="match status" value="1"/>
</dbReference>
<dbReference type="Gene3D" id="3.40.1580.10">
    <property type="entry name" value="SMI1/KNR4-like"/>
    <property type="match status" value="1"/>
</dbReference>
<protein>
    <submittedName>
        <fullName evidence="1">Cell wall assembly/cell proliferation coordinating protein, KNR4-like protein</fullName>
    </submittedName>
</protein>
<dbReference type="EMBL" id="AQPF01000040">
    <property type="protein sequence ID" value="KAF0804037.1"/>
    <property type="molecule type" value="Genomic_DNA"/>
</dbReference>
<name>A0ABQ6Y4B3_9GAMM</name>
<dbReference type="InterPro" id="IPR037883">
    <property type="entry name" value="Knr4/Smi1-like_sf"/>
</dbReference>
<evidence type="ECO:0000313" key="2">
    <source>
        <dbReference type="Proteomes" id="UP000771797"/>
    </source>
</evidence>
<accession>A0ABQ6Y4B3</accession>
<evidence type="ECO:0000313" key="1">
    <source>
        <dbReference type="EMBL" id="KAF0804037.1"/>
    </source>
</evidence>
<organism evidence="1 2">
    <name type="scientific">Alcanivorax xiamenensis</name>
    <dbReference type="NCBI Taxonomy" id="1177156"/>
    <lineage>
        <taxon>Bacteria</taxon>
        <taxon>Pseudomonadati</taxon>
        <taxon>Pseudomonadota</taxon>
        <taxon>Gammaproteobacteria</taxon>
        <taxon>Oceanospirillales</taxon>
        <taxon>Alcanivoracaceae</taxon>
        <taxon>Alcanivorax</taxon>
    </lineage>
</organism>
<dbReference type="Proteomes" id="UP000771797">
    <property type="component" value="Unassembled WGS sequence"/>
</dbReference>
<keyword evidence="2" id="KW-1185">Reference proteome</keyword>
<comment type="caution">
    <text evidence="1">The sequence shown here is derived from an EMBL/GenBank/DDBJ whole genome shotgun (WGS) entry which is preliminary data.</text>
</comment>
<sequence>MKECNEAIALIQKNPDVGTFVGPPEERLIELAEKALGQVFPPSYRRFTLELGAGNFGAVEIYGVIDDDFENSSIPDGV</sequence>
<dbReference type="Pfam" id="PF14567">
    <property type="entry name" value="SUKH_5"/>
    <property type="match status" value="1"/>
</dbReference>
<proteinExistence type="predicted"/>